<sequence length="208" mass="22825">MSVTLSKNIAIAILAAGSSSRFGSPKQLIAWNKTTLIKHRVKTVLASDGAQDFIVLGAHFDMIYKEIKDAKITVLKHARWEGGIGSSIAYVAKHLMKTSHKVNGLLIVLADQPLITSAYLNNLIAQFTIGNNQILVSSYKDGTKGVPVLFDACYLQELSGMTGDFGAKKILKKYHNAVIEVDSNVQNFDIDSETDYLKLQKIIARSKQ</sequence>
<dbReference type="GO" id="GO:0016779">
    <property type="term" value="F:nucleotidyltransferase activity"/>
    <property type="evidence" value="ECO:0007669"/>
    <property type="project" value="UniProtKB-ARBA"/>
</dbReference>
<dbReference type="RefSeq" id="WP_139698201.1">
    <property type="nucleotide sequence ID" value="NZ_CP074074.1"/>
</dbReference>
<name>A0A5C4SGS8_9FLAO</name>
<keyword evidence="2" id="KW-0808">Transferase</keyword>
<dbReference type="PANTHER" id="PTHR43777:SF1">
    <property type="entry name" value="MOLYBDENUM COFACTOR CYTIDYLYLTRANSFERASE"/>
    <property type="match status" value="1"/>
</dbReference>
<evidence type="ECO:0000259" key="1">
    <source>
        <dbReference type="Pfam" id="PF12804"/>
    </source>
</evidence>
<dbReference type="Proteomes" id="UP000308713">
    <property type="component" value="Unassembled WGS sequence"/>
</dbReference>
<evidence type="ECO:0000313" key="2">
    <source>
        <dbReference type="EMBL" id="TNJ42908.1"/>
    </source>
</evidence>
<proteinExistence type="predicted"/>
<accession>A0A5C4SGS8</accession>
<gene>
    <name evidence="2" type="ORF">FGF67_13035</name>
</gene>
<keyword evidence="3" id="KW-1185">Reference proteome</keyword>
<organism evidence="2 3">
    <name type="scientific">Allotamlana fucoidanivorans</name>
    <dbReference type="NCBI Taxonomy" id="2583814"/>
    <lineage>
        <taxon>Bacteria</taxon>
        <taxon>Pseudomonadati</taxon>
        <taxon>Bacteroidota</taxon>
        <taxon>Flavobacteriia</taxon>
        <taxon>Flavobacteriales</taxon>
        <taxon>Flavobacteriaceae</taxon>
        <taxon>Allotamlana</taxon>
    </lineage>
</organism>
<feature type="domain" description="MobA-like NTP transferase" evidence="1">
    <location>
        <begin position="12"/>
        <end position="175"/>
    </location>
</feature>
<dbReference type="SUPFAM" id="SSF53448">
    <property type="entry name" value="Nucleotide-diphospho-sugar transferases"/>
    <property type="match status" value="1"/>
</dbReference>
<dbReference type="Pfam" id="PF12804">
    <property type="entry name" value="NTP_transf_3"/>
    <property type="match status" value="1"/>
</dbReference>
<reference evidence="2 3" key="1">
    <citation type="submission" date="2019-05" db="EMBL/GenBank/DDBJ databases">
        <title>Tamlana fucoidanivorans sp. nov., isolated from the surface of algae collected from Fujian province in China.</title>
        <authorList>
            <person name="Li J."/>
        </authorList>
    </citation>
    <scope>NUCLEOTIDE SEQUENCE [LARGE SCALE GENOMIC DNA]</scope>
    <source>
        <strain evidence="2 3">CW2-9</strain>
    </source>
</reference>
<dbReference type="Gene3D" id="3.90.550.10">
    <property type="entry name" value="Spore Coat Polysaccharide Biosynthesis Protein SpsA, Chain A"/>
    <property type="match status" value="1"/>
</dbReference>
<dbReference type="PANTHER" id="PTHR43777">
    <property type="entry name" value="MOLYBDENUM COFACTOR CYTIDYLYLTRANSFERASE"/>
    <property type="match status" value="1"/>
</dbReference>
<evidence type="ECO:0000313" key="3">
    <source>
        <dbReference type="Proteomes" id="UP000308713"/>
    </source>
</evidence>
<dbReference type="InterPro" id="IPR029044">
    <property type="entry name" value="Nucleotide-diphossugar_trans"/>
</dbReference>
<protein>
    <submittedName>
        <fullName evidence="2">Nucleotidyltransferase family protein</fullName>
    </submittedName>
</protein>
<dbReference type="AlphaFoldDB" id="A0A5C4SGS8"/>
<comment type="caution">
    <text evidence="2">The sequence shown here is derived from an EMBL/GenBank/DDBJ whole genome shotgun (WGS) entry which is preliminary data.</text>
</comment>
<dbReference type="CDD" id="cd04182">
    <property type="entry name" value="GT_2_like_f"/>
    <property type="match status" value="1"/>
</dbReference>
<dbReference type="OrthoDB" id="9779263at2"/>
<dbReference type="EMBL" id="VDCS01000012">
    <property type="protein sequence ID" value="TNJ42908.1"/>
    <property type="molecule type" value="Genomic_DNA"/>
</dbReference>
<dbReference type="InterPro" id="IPR025877">
    <property type="entry name" value="MobA-like_NTP_Trfase"/>
</dbReference>